<comment type="caution">
    <text evidence="2">The sequence shown here is derived from an EMBL/GenBank/DDBJ whole genome shotgun (WGS) entry which is preliminary data.</text>
</comment>
<gene>
    <name evidence="2" type="ORF">CRN84_06550</name>
</gene>
<name>A0A2C6DUU6_9GAMM</name>
<keyword evidence="1" id="KW-0472">Membrane</keyword>
<proteinExistence type="predicted"/>
<keyword evidence="1" id="KW-0812">Transmembrane</keyword>
<reference evidence="3" key="1">
    <citation type="submission" date="2017-09" db="EMBL/GenBank/DDBJ databases">
        <title>FDA dAtabase for Regulatory Grade micrObial Sequences (FDA-ARGOS): Supporting development and validation of Infectious Disease Dx tests.</title>
        <authorList>
            <person name="Minogue T."/>
            <person name="Wolcott M."/>
            <person name="Wasieloski L."/>
            <person name="Aguilar W."/>
            <person name="Moore D."/>
            <person name="Tallon L."/>
            <person name="Sadzewicz L."/>
            <person name="Ott S."/>
            <person name="Zhao X."/>
            <person name="Nagaraj S."/>
            <person name="Vavikolanu K."/>
            <person name="Aluvathingal J."/>
            <person name="Nadendla S."/>
            <person name="Sichtig H."/>
        </authorList>
    </citation>
    <scope>NUCLEOTIDE SEQUENCE [LARGE SCALE GENOMIC DNA]</scope>
    <source>
        <strain evidence="3">FDAARGOS_387</strain>
    </source>
</reference>
<protein>
    <submittedName>
        <fullName evidence="2">Uncharacterized protein</fullName>
    </submittedName>
</protein>
<keyword evidence="3" id="KW-1185">Reference proteome</keyword>
<dbReference type="OrthoDB" id="6198573at2"/>
<keyword evidence="1" id="KW-1133">Transmembrane helix</keyword>
<dbReference type="EMBL" id="PDDX01000001">
    <property type="protein sequence ID" value="PHI32614.1"/>
    <property type="molecule type" value="Genomic_DNA"/>
</dbReference>
<dbReference type="Proteomes" id="UP000224974">
    <property type="component" value="Unassembled WGS sequence"/>
</dbReference>
<evidence type="ECO:0000313" key="3">
    <source>
        <dbReference type="Proteomes" id="UP000224974"/>
    </source>
</evidence>
<organism evidence="2 3">
    <name type="scientific">Budvicia aquatica</name>
    <dbReference type="NCBI Taxonomy" id="82979"/>
    <lineage>
        <taxon>Bacteria</taxon>
        <taxon>Pseudomonadati</taxon>
        <taxon>Pseudomonadota</taxon>
        <taxon>Gammaproteobacteria</taxon>
        <taxon>Enterobacterales</taxon>
        <taxon>Budviciaceae</taxon>
        <taxon>Budvicia</taxon>
    </lineage>
</organism>
<evidence type="ECO:0000256" key="1">
    <source>
        <dbReference type="SAM" id="Phobius"/>
    </source>
</evidence>
<feature type="transmembrane region" description="Helical" evidence="1">
    <location>
        <begin position="77"/>
        <end position="100"/>
    </location>
</feature>
<sequence>MWLVWAVVAVVVSIVMCVYNVSAMVLGASIWAKTLAVIVGAILGWIGAIIGQGIRNFAHPDIVFTHGGLFSLVGIKLFWLCGPQLIGLVFGVALGMALILN</sequence>
<accession>A0A2C6DUU6</accession>
<evidence type="ECO:0000313" key="2">
    <source>
        <dbReference type="EMBL" id="PHI32614.1"/>
    </source>
</evidence>
<feature type="transmembrane region" description="Helical" evidence="1">
    <location>
        <begin position="6"/>
        <end position="28"/>
    </location>
</feature>
<dbReference type="AlphaFoldDB" id="A0A2C6DUU6"/>
<feature type="transmembrane region" description="Helical" evidence="1">
    <location>
        <begin position="35"/>
        <end position="57"/>
    </location>
</feature>